<comment type="caution">
    <text evidence="2">The sequence shown here is derived from an EMBL/GenBank/DDBJ whole genome shotgun (WGS) entry which is preliminary data.</text>
</comment>
<sequence length="95" mass="10915">MSSFSSRGSFLQPPTTEISPRWELLQNIKRGFLEKGVEPRLSIFPYNLARNGKGRTTKLEGRSHRIDKKEGPPGTWPIPGFSQKFRQRRTGFPEL</sequence>
<dbReference type="EMBL" id="BMAV01004217">
    <property type="protein sequence ID" value="GFY44372.1"/>
    <property type="molecule type" value="Genomic_DNA"/>
</dbReference>
<keyword evidence="3" id="KW-1185">Reference proteome</keyword>
<gene>
    <name evidence="2" type="ORF">TNIN_429461</name>
</gene>
<dbReference type="AlphaFoldDB" id="A0A8X7BVQ2"/>
<accession>A0A8X7BVQ2</accession>
<dbReference type="Proteomes" id="UP000886998">
    <property type="component" value="Unassembled WGS sequence"/>
</dbReference>
<feature type="region of interest" description="Disordered" evidence="1">
    <location>
        <begin position="52"/>
        <end position="95"/>
    </location>
</feature>
<feature type="compositionally biased region" description="Basic and acidic residues" evidence="1">
    <location>
        <begin position="57"/>
        <end position="71"/>
    </location>
</feature>
<organism evidence="2 3">
    <name type="scientific">Trichonephila inaurata madagascariensis</name>
    <dbReference type="NCBI Taxonomy" id="2747483"/>
    <lineage>
        <taxon>Eukaryota</taxon>
        <taxon>Metazoa</taxon>
        <taxon>Ecdysozoa</taxon>
        <taxon>Arthropoda</taxon>
        <taxon>Chelicerata</taxon>
        <taxon>Arachnida</taxon>
        <taxon>Araneae</taxon>
        <taxon>Araneomorphae</taxon>
        <taxon>Entelegynae</taxon>
        <taxon>Araneoidea</taxon>
        <taxon>Nephilidae</taxon>
        <taxon>Trichonephila</taxon>
        <taxon>Trichonephila inaurata</taxon>
    </lineage>
</organism>
<proteinExistence type="predicted"/>
<reference evidence="2" key="1">
    <citation type="submission" date="2020-08" db="EMBL/GenBank/DDBJ databases">
        <title>Multicomponent nature underlies the extraordinary mechanical properties of spider dragline silk.</title>
        <authorList>
            <person name="Kono N."/>
            <person name="Nakamura H."/>
            <person name="Mori M."/>
            <person name="Yoshida Y."/>
            <person name="Ohtoshi R."/>
            <person name="Malay A.D."/>
            <person name="Moran D.A.P."/>
            <person name="Tomita M."/>
            <person name="Numata K."/>
            <person name="Arakawa K."/>
        </authorList>
    </citation>
    <scope>NUCLEOTIDE SEQUENCE</scope>
</reference>
<evidence type="ECO:0000313" key="3">
    <source>
        <dbReference type="Proteomes" id="UP000886998"/>
    </source>
</evidence>
<evidence type="ECO:0000313" key="2">
    <source>
        <dbReference type="EMBL" id="GFY44372.1"/>
    </source>
</evidence>
<protein>
    <submittedName>
        <fullName evidence="2">Uncharacterized protein</fullName>
    </submittedName>
</protein>
<evidence type="ECO:0000256" key="1">
    <source>
        <dbReference type="SAM" id="MobiDB-lite"/>
    </source>
</evidence>
<name>A0A8X7BVQ2_9ARAC</name>